<proteinExistence type="predicted"/>
<evidence type="ECO:0000313" key="1">
    <source>
        <dbReference type="EMBL" id="KKN84830.1"/>
    </source>
</evidence>
<sequence>MASGTNATRSGAGCWIGTAGPYDRLAGEAGPQATLALLPGVAFLGTARHSVQQLRQADAADLI</sequence>
<dbReference type="AlphaFoldDB" id="A0A0F9TUY9"/>
<dbReference type="EMBL" id="LAZR01000166">
    <property type="protein sequence ID" value="KKN84830.1"/>
    <property type="molecule type" value="Genomic_DNA"/>
</dbReference>
<comment type="caution">
    <text evidence="1">The sequence shown here is derived from an EMBL/GenBank/DDBJ whole genome shotgun (WGS) entry which is preliminary data.</text>
</comment>
<organism evidence="1">
    <name type="scientific">marine sediment metagenome</name>
    <dbReference type="NCBI Taxonomy" id="412755"/>
    <lineage>
        <taxon>unclassified sequences</taxon>
        <taxon>metagenomes</taxon>
        <taxon>ecological metagenomes</taxon>
    </lineage>
</organism>
<reference evidence="1" key="1">
    <citation type="journal article" date="2015" name="Nature">
        <title>Complex archaea that bridge the gap between prokaryotes and eukaryotes.</title>
        <authorList>
            <person name="Spang A."/>
            <person name="Saw J.H."/>
            <person name="Jorgensen S.L."/>
            <person name="Zaremba-Niedzwiedzka K."/>
            <person name="Martijn J."/>
            <person name="Lind A.E."/>
            <person name="van Eijk R."/>
            <person name="Schleper C."/>
            <person name="Guy L."/>
            <person name="Ettema T.J."/>
        </authorList>
    </citation>
    <scope>NUCLEOTIDE SEQUENCE</scope>
</reference>
<protein>
    <submittedName>
        <fullName evidence="1">Uncharacterized protein</fullName>
    </submittedName>
</protein>
<name>A0A0F9TUY9_9ZZZZ</name>
<gene>
    <name evidence="1" type="ORF">LCGC14_0284940</name>
</gene>
<accession>A0A0F9TUY9</accession>